<dbReference type="RefSeq" id="WP_094410304.1">
    <property type="nucleotide sequence ID" value="NZ_BMJZ01000003.1"/>
</dbReference>
<dbReference type="Gene3D" id="3.40.50.1240">
    <property type="entry name" value="Phosphoglycerate mutase-like"/>
    <property type="match status" value="1"/>
</dbReference>
<feature type="active site" description="Tele-phosphohistidine intermediate" evidence="2">
    <location>
        <position position="10"/>
    </location>
</feature>
<sequence>MLDAFLFIRHGETDYNRQGLRCGGDVDIPLTAVGEAQARAAGDQMRAEGLMPDAIFVSPLQRTRQTAEILAETLGFTDPLIPHEGLRERRLGEWNGKPVAETQPWFDAKLTPPGGESEAAFRTRLERALVDILVRPHRLPLLVGSKGVARIFVSLTGGARTTPVGNAEVVRFPRAVLPMAEPGQVA</sequence>
<dbReference type="GO" id="GO:0043456">
    <property type="term" value="P:regulation of pentose-phosphate shunt"/>
    <property type="evidence" value="ECO:0007669"/>
    <property type="project" value="TreeGrafter"/>
</dbReference>
<gene>
    <name evidence="4" type="ORF">CHR90_16890</name>
</gene>
<feature type="active site" description="Proton donor/acceptor" evidence="2">
    <location>
        <position position="88"/>
    </location>
</feature>
<evidence type="ECO:0000256" key="3">
    <source>
        <dbReference type="PIRSR" id="PIRSR613078-2"/>
    </source>
</evidence>
<dbReference type="AlphaFoldDB" id="A0A255XI83"/>
<dbReference type="PANTHER" id="PTHR46517">
    <property type="entry name" value="FRUCTOSE-2,6-BISPHOSPHATASE TIGAR"/>
    <property type="match status" value="1"/>
</dbReference>
<reference evidence="4 5" key="1">
    <citation type="submission" date="2017-07" db="EMBL/GenBank/DDBJ databases">
        <title>Elstera cyanobacteriorum sp. nov., a novel bacterium isolated from cyanobacterial aggregates in a eutrophic lake.</title>
        <authorList>
            <person name="Cai H."/>
        </authorList>
    </citation>
    <scope>NUCLEOTIDE SEQUENCE [LARGE SCALE GENOMIC DNA]</scope>
    <source>
        <strain evidence="4 5">TH019</strain>
    </source>
</reference>
<dbReference type="OrthoDB" id="9781415at2"/>
<evidence type="ECO:0008006" key="6">
    <source>
        <dbReference type="Google" id="ProtNLM"/>
    </source>
</evidence>
<dbReference type="GO" id="GO:0004331">
    <property type="term" value="F:fructose-2,6-bisphosphate 2-phosphatase activity"/>
    <property type="evidence" value="ECO:0007669"/>
    <property type="project" value="TreeGrafter"/>
</dbReference>
<dbReference type="GO" id="GO:0045820">
    <property type="term" value="P:negative regulation of glycolytic process"/>
    <property type="evidence" value="ECO:0007669"/>
    <property type="project" value="TreeGrafter"/>
</dbReference>
<evidence type="ECO:0000313" key="5">
    <source>
        <dbReference type="Proteomes" id="UP000216361"/>
    </source>
</evidence>
<organism evidence="4 5">
    <name type="scientific">Elstera cyanobacteriorum</name>
    <dbReference type="NCBI Taxonomy" id="2022747"/>
    <lineage>
        <taxon>Bacteria</taxon>
        <taxon>Pseudomonadati</taxon>
        <taxon>Pseudomonadota</taxon>
        <taxon>Alphaproteobacteria</taxon>
        <taxon>Rhodospirillales</taxon>
        <taxon>Rhodospirillaceae</taxon>
        <taxon>Elstera</taxon>
    </lineage>
</organism>
<dbReference type="InterPro" id="IPR051695">
    <property type="entry name" value="Phosphoglycerate_Mutase"/>
</dbReference>
<feature type="binding site" evidence="3">
    <location>
        <begin position="9"/>
        <end position="16"/>
    </location>
    <ligand>
        <name>substrate</name>
    </ligand>
</feature>
<feature type="binding site" evidence="3">
    <location>
        <position position="62"/>
    </location>
    <ligand>
        <name>substrate</name>
    </ligand>
</feature>
<dbReference type="EMBL" id="NOXS01000035">
    <property type="protein sequence ID" value="OYQ16667.1"/>
    <property type="molecule type" value="Genomic_DNA"/>
</dbReference>
<dbReference type="Pfam" id="PF00300">
    <property type="entry name" value="His_Phos_1"/>
    <property type="match status" value="1"/>
</dbReference>
<dbReference type="InterPro" id="IPR029033">
    <property type="entry name" value="His_PPase_superfam"/>
</dbReference>
<keyword evidence="5" id="KW-1185">Reference proteome</keyword>
<dbReference type="Proteomes" id="UP000216361">
    <property type="component" value="Unassembled WGS sequence"/>
</dbReference>
<accession>A0A255XI83</accession>
<dbReference type="SUPFAM" id="SSF53254">
    <property type="entry name" value="Phosphoglycerate mutase-like"/>
    <property type="match status" value="1"/>
</dbReference>
<dbReference type="SMART" id="SM00855">
    <property type="entry name" value="PGAM"/>
    <property type="match status" value="1"/>
</dbReference>
<evidence type="ECO:0000313" key="4">
    <source>
        <dbReference type="EMBL" id="OYQ16667.1"/>
    </source>
</evidence>
<dbReference type="GO" id="GO:0005829">
    <property type="term" value="C:cytosol"/>
    <property type="evidence" value="ECO:0007669"/>
    <property type="project" value="TreeGrafter"/>
</dbReference>
<protein>
    <recommendedName>
        <fullName evidence="6">Histidine phosphatase family protein</fullName>
    </recommendedName>
</protein>
<dbReference type="InterPro" id="IPR013078">
    <property type="entry name" value="His_Pase_superF_clade-1"/>
</dbReference>
<keyword evidence="1" id="KW-0378">Hydrolase</keyword>
<dbReference type="CDD" id="cd07067">
    <property type="entry name" value="HP_PGM_like"/>
    <property type="match status" value="1"/>
</dbReference>
<comment type="caution">
    <text evidence="4">The sequence shown here is derived from an EMBL/GenBank/DDBJ whole genome shotgun (WGS) entry which is preliminary data.</text>
</comment>
<evidence type="ECO:0000256" key="1">
    <source>
        <dbReference type="ARBA" id="ARBA00022801"/>
    </source>
</evidence>
<proteinExistence type="predicted"/>
<name>A0A255XI83_9PROT</name>
<dbReference type="PANTHER" id="PTHR46517:SF1">
    <property type="entry name" value="FRUCTOSE-2,6-BISPHOSPHATASE TIGAR"/>
    <property type="match status" value="1"/>
</dbReference>
<evidence type="ECO:0000256" key="2">
    <source>
        <dbReference type="PIRSR" id="PIRSR613078-1"/>
    </source>
</evidence>